<organism evidence="1 2">
    <name type="scientific">Marinibacterium profundimaris</name>
    <dbReference type="NCBI Taxonomy" id="1679460"/>
    <lineage>
        <taxon>Bacteria</taxon>
        <taxon>Pseudomonadati</taxon>
        <taxon>Pseudomonadota</taxon>
        <taxon>Alphaproteobacteria</taxon>
        <taxon>Rhodobacterales</taxon>
        <taxon>Paracoccaceae</taxon>
        <taxon>Marinibacterium</taxon>
    </lineage>
</organism>
<dbReference type="Pfam" id="PF02358">
    <property type="entry name" value="Trehalose_PPase"/>
    <property type="match status" value="1"/>
</dbReference>
<reference evidence="1 2" key="1">
    <citation type="submission" date="2013-04" db="EMBL/GenBank/DDBJ databases">
        <title>Oceanicola sp. 22II1-22F33 Genome Sequencing.</title>
        <authorList>
            <person name="Lai Q."/>
            <person name="Li G."/>
            <person name="Shao Z."/>
        </authorList>
    </citation>
    <scope>NUCLEOTIDE SEQUENCE [LARGE SCALE GENOMIC DNA]</scope>
    <source>
        <strain evidence="1 2">22II1-22F33</strain>
    </source>
</reference>
<accession>A0A225NDG3</accession>
<evidence type="ECO:0008006" key="3">
    <source>
        <dbReference type="Google" id="ProtNLM"/>
    </source>
</evidence>
<gene>
    <name evidence="1" type="ORF">ATO3_24695</name>
</gene>
<dbReference type="GO" id="GO:0005992">
    <property type="term" value="P:trehalose biosynthetic process"/>
    <property type="evidence" value="ECO:0007669"/>
    <property type="project" value="InterPro"/>
</dbReference>
<sequence>MAAVEAAAATHGLWVMHRKMVSEAALPGVDKGAALHGFLAQPPFAGRVPVMIGDDATDEDGFRAVQALGGFGIKIGPARRRRCIALARRRILPIGSTQASGEHAEPSPFGTMTQDVCLLSRTGPPSGHGGR</sequence>
<dbReference type="InterPro" id="IPR036412">
    <property type="entry name" value="HAD-like_sf"/>
</dbReference>
<evidence type="ECO:0000313" key="1">
    <source>
        <dbReference type="EMBL" id="OWU68101.1"/>
    </source>
</evidence>
<proteinExistence type="predicted"/>
<evidence type="ECO:0000313" key="2">
    <source>
        <dbReference type="Proteomes" id="UP000215377"/>
    </source>
</evidence>
<dbReference type="Proteomes" id="UP000215377">
    <property type="component" value="Unassembled WGS sequence"/>
</dbReference>
<dbReference type="AlphaFoldDB" id="A0A225NDG3"/>
<dbReference type="Gene3D" id="3.40.50.1000">
    <property type="entry name" value="HAD superfamily/HAD-like"/>
    <property type="match status" value="1"/>
</dbReference>
<dbReference type="EMBL" id="AQQR01000023">
    <property type="protein sequence ID" value="OWU68101.1"/>
    <property type="molecule type" value="Genomic_DNA"/>
</dbReference>
<dbReference type="InterPro" id="IPR003337">
    <property type="entry name" value="Trehalose_PPase"/>
</dbReference>
<comment type="caution">
    <text evidence="1">The sequence shown here is derived from an EMBL/GenBank/DDBJ whole genome shotgun (WGS) entry which is preliminary data.</text>
</comment>
<dbReference type="SUPFAM" id="SSF56784">
    <property type="entry name" value="HAD-like"/>
    <property type="match status" value="1"/>
</dbReference>
<keyword evidence="2" id="KW-1185">Reference proteome</keyword>
<protein>
    <recommendedName>
        <fullName evidence="3">Trehalose-phosphatase</fullName>
    </recommendedName>
</protein>
<dbReference type="InterPro" id="IPR023214">
    <property type="entry name" value="HAD_sf"/>
</dbReference>
<name>A0A225NDG3_9RHOB</name>